<dbReference type="Proteomes" id="UP001570846">
    <property type="component" value="Unassembled WGS sequence"/>
</dbReference>
<dbReference type="AlphaFoldDB" id="A0A5M8QU74"/>
<dbReference type="InterPro" id="IPR036514">
    <property type="entry name" value="SGNH_hydro_sf"/>
</dbReference>
<sequence>MRRALYSILAFCILGFQWGCQGDEVEPEPVPKPAPIEVRNPRVYVVLGSSTAEGVGPGPYDSSWVGRSITYLRANKDKFKGDTIINLARGGYTSFDIMPSGDQNRNITKALSYKPYAIIINMPSNDIANGRSVEDQMNNFAALSEMAKQQKVVMWVTTAQPKDLNEDGRKKLIELTNRINTVYGDQVIDFWSSVSNPNGTIHAQYNAGDGIHINSPGHRLFFSRVIGKKVFN</sequence>
<feature type="signal peptide" evidence="1">
    <location>
        <begin position="1"/>
        <end position="22"/>
    </location>
</feature>
<reference evidence="3 5" key="2">
    <citation type="submission" date="2019-09" db="EMBL/GenBank/DDBJ databases">
        <title>A bacterium isolated from glacier soil.</title>
        <authorList>
            <person name="Liu Q."/>
        </authorList>
    </citation>
    <scope>NUCLEOTIDE SEQUENCE [LARGE SCALE GENOMIC DNA]</scope>
    <source>
        <strain evidence="3 5">MDT1-10-3</strain>
    </source>
</reference>
<gene>
    <name evidence="4" type="ORF">ACD591_15010</name>
    <name evidence="3" type="ORF">FOE74_04310</name>
</gene>
<dbReference type="OrthoDB" id="9794725at2"/>
<organism evidence="3 5">
    <name type="scientific">Rufibacter glacialis</name>
    <dbReference type="NCBI Taxonomy" id="1259555"/>
    <lineage>
        <taxon>Bacteria</taxon>
        <taxon>Pseudomonadati</taxon>
        <taxon>Bacteroidota</taxon>
        <taxon>Cytophagia</taxon>
        <taxon>Cytophagales</taxon>
        <taxon>Hymenobacteraceae</taxon>
        <taxon>Rufibacter</taxon>
    </lineage>
</organism>
<proteinExistence type="predicted"/>
<evidence type="ECO:0000313" key="4">
    <source>
        <dbReference type="EMBL" id="MFA1772610.1"/>
    </source>
</evidence>
<keyword evidence="6" id="KW-1185">Reference proteome</keyword>
<name>A0A5M8QU74_9BACT</name>
<protein>
    <submittedName>
        <fullName evidence="3">SGNH/GDSL hydrolase family protein</fullName>
    </submittedName>
</protein>
<evidence type="ECO:0000259" key="2">
    <source>
        <dbReference type="Pfam" id="PF13472"/>
    </source>
</evidence>
<keyword evidence="3" id="KW-0378">Hydrolase</keyword>
<dbReference type="Pfam" id="PF13472">
    <property type="entry name" value="Lipase_GDSL_2"/>
    <property type="match status" value="1"/>
</dbReference>
<dbReference type="EMBL" id="VKKZ01000010">
    <property type="protein sequence ID" value="KAA6437732.1"/>
    <property type="molecule type" value="Genomic_DNA"/>
</dbReference>
<dbReference type="Gene3D" id="3.40.50.1110">
    <property type="entry name" value="SGNH hydrolase"/>
    <property type="match status" value="1"/>
</dbReference>
<dbReference type="EMBL" id="JBGOGF010000008">
    <property type="protein sequence ID" value="MFA1772610.1"/>
    <property type="molecule type" value="Genomic_DNA"/>
</dbReference>
<dbReference type="InterPro" id="IPR013830">
    <property type="entry name" value="SGNH_hydro"/>
</dbReference>
<reference evidence="3 5" key="1">
    <citation type="submission" date="2019-07" db="EMBL/GenBank/DDBJ databases">
        <authorList>
            <person name="Qu J.-H."/>
        </authorList>
    </citation>
    <scope>NUCLEOTIDE SEQUENCE [LARGE SCALE GENOMIC DNA]</scope>
    <source>
        <strain evidence="3 5">MDT1-10-3</strain>
    </source>
</reference>
<dbReference type="Proteomes" id="UP000323866">
    <property type="component" value="Unassembled WGS sequence"/>
</dbReference>
<dbReference type="CDD" id="cd00229">
    <property type="entry name" value="SGNH_hydrolase"/>
    <property type="match status" value="1"/>
</dbReference>
<dbReference type="RefSeq" id="WP_149097352.1">
    <property type="nucleotide sequence ID" value="NZ_BMMG01000001.1"/>
</dbReference>
<evidence type="ECO:0000313" key="3">
    <source>
        <dbReference type="EMBL" id="KAA6437732.1"/>
    </source>
</evidence>
<evidence type="ECO:0000313" key="6">
    <source>
        <dbReference type="Proteomes" id="UP001570846"/>
    </source>
</evidence>
<reference evidence="4 6" key="3">
    <citation type="submission" date="2024-08" db="EMBL/GenBank/DDBJ databases">
        <authorList>
            <person name="Wei W."/>
        </authorList>
    </citation>
    <scope>NUCLEOTIDE SEQUENCE [LARGE SCALE GENOMIC DNA]</scope>
    <source>
        <strain evidence="4 6">XU2</strain>
    </source>
</reference>
<comment type="caution">
    <text evidence="3">The sequence shown here is derived from an EMBL/GenBank/DDBJ whole genome shotgun (WGS) entry which is preliminary data.</text>
</comment>
<dbReference type="SUPFAM" id="SSF52266">
    <property type="entry name" value="SGNH hydrolase"/>
    <property type="match status" value="1"/>
</dbReference>
<keyword evidence="1" id="KW-0732">Signal</keyword>
<accession>A0A5M8QU74</accession>
<feature type="domain" description="SGNH hydrolase-type esterase" evidence="2">
    <location>
        <begin position="46"/>
        <end position="220"/>
    </location>
</feature>
<evidence type="ECO:0000313" key="5">
    <source>
        <dbReference type="Proteomes" id="UP000323866"/>
    </source>
</evidence>
<evidence type="ECO:0000256" key="1">
    <source>
        <dbReference type="SAM" id="SignalP"/>
    </source>
</evidence>
<feature type="chain" id="PRO_5024367568" evidence="1">
    <location>
        <begin position="23"/>
        <end position="232"/>
    </location>
</feature>
<dbReference type="GO" id="GO:0016788">
    <property type="term" value="F:hydrolase activity, acting on ester bonds"/>
    <property type="evidence" value="ECO:0007669"/>
    <property type="project" value="UniProtKB-ARBA"/>
</dbReference>